<dbReference type="AlphaFoldDB" id="A0A420VU76"/>
<name>A0A420VU76_9SPHI</name>
<feature type="transmembrane region" description="Helical" evidence="1">
    <location>
        <begin position="66"/>
        <end position="94"/>
    </location>
</feature>
<accession>A0A420VU76</accession>
<gene>
    <name evidence="2" type="ORF">D7322_20145</name>
</gene>
<keyword evidence="1" id="KW-0472">Membrane</keyword>
<evidence type="ECO:0000313" key="2">
    <source>
        <dbReference type="EMBL" id="RKO69872.1"/>
    </source>
</evidence>
<evidence type="ECO:0000313" key="3">
    <source>
        <dbReference type="Proteomes" id="UP000282423"/>
    </source>
</evidence>
<sequence>MDFPMFHLDWLNDGFRTGYLYIFGNSKLNSMRMLQVSRGYLSFMYLLEITILIASAWTWYQYKEPLLWLMVLTGIFSALTIVFQSIHISSLYLLMLKDNTLRHNDECLEKNYQFIKGLY</sequence>
<dbReference type="Proteomes" id="UP000282423">
    <property type="component" value="Unassembled WGS sequence"/>
</dbReference>
<reference evidence="2 3" key="1">
    <citation type="submission" date="2018-10" db="EMBL/GenBank/DDBJ databases">
        <title>Sphingobacterium sp. M05W1-28.</title>
        <authorList>
            <person name="Cai H."/>
        </authorList>
    </citation>
    <scope>NUCLEOTIDE SEQUENCE [LARGE SCALE GENOMIC DNA]</scope>
    <source>
        <strain evidence="2 3">M05W1-28</strain>
    </source>
</reference>
<keyword evidence="1" id="KW-0812">Transmembrane</keyword>
<protein>
    <submittedName>
        <fullName evidence="2">Uncharacterized protein</fullName>
    </submittedName>
</protein>
<keyword evidence="3" id="KW-1185">Reference proteome</keyword>
<organism evidence="2 3">
    <name type="scientific">Sphingobacterium puteale</name>
    <dbReference type="NCBI Taxonomy" id="2420510"/>
    <lineage>
        <taxon>Bacteria</taxon>
        <taxon>Pseudomonadati</taxon>
        <taxon>Bacteroidota</taxon>
        <taxon>Sphingobacteriia</taxon>
        <taxon>Sphingobacteriales</taxon>
        <taxon>Sphingobacteriaceae</taxon>
        <taxon>Sphingobacterium</taxon>
    </lineage>
</organism>
<feature type="transmembrane region" description="Helical" evidence="1">
    <location>
        <begin position="40"/>
        <end position="60"/>
    </location>
</feature>
<evidence type="ECO:0000256" key="1">
    <source>
        <dbReference type="SAM" id="Phobius"/>
    </source>
</evidence>
<proteinExistence type="predicted"/>
<keyword evidence="1" id="KW-1133">Transmembrane helix</keyword>
<dbReference type="EMBL" id="RBWS01000016">
    <property type="protein sequence ID" value="RKO69872.1"/>
    <property type="molecule type" value="Genomic_DNA"/>
</dbReference>
<comment type="caution">
    <text evidence="2">The sequence shown here is derived from an EMBL/GenBank/DDBJ whole genome shotgun (WGS) entry which is preliminary data.</text>
</comment>